<reference evidence="2 3" key="1">
    <citation type="journal article" date="2015" name="Nature">
        <title>rRNA introns, odd ribosomes, and small enigmatic genomes across a large radiation of phyla.</title>
        <authorList>
            <person name="Brown C.T."/>
            <person name="Hug L.A."/>
            <person name="Thomas B.C."/>
            <person name="Sharon I."/>
            <person name="Castelle C.J."/>
            <person name="Singh A."/>
            <person name="Wilkins M.J."/>
            <person name="Williams K.H."/>
            <person name="Banfield J.F."/>
        </authorList>
    </citation>
    <scope>NUCLEOTIDE SEQUENCE [LARGE SCALE GENOMIC DNA]</scope>
</reference>
<evidence type="ECO:0000313" key="2">
    <source>
        <dbReference type="EMBL" id="KKT40937.1"/>
    </source>
</evidence>
<dbReference type="Proteomes" id="UP000034736">
    <property type="component" value="Unassembled WGS sequence"/>
</dbReference>
<dbReference type="STRING" id="1618647.UW30_C0015G0008"/>
<dbReference type="AlphaFoldDB" id="A0A0G1JAA1"/>
<dbReference type="NCBIfam" id="TIGR00251">
    <property type="entry name" value="DUF167 family protein"/>
    <property type="match status" value="1"/>
</dbReference>
<organism evidence="2 3">
    <name type="scientific">Candidatus Giovannonibacteria bacterium GW2011_GWA2_44_13b</name>
    <dbReference type="NCBI Taxonomy" id="1618647"/>
    <lineage>
        <taxon>Bacteria</taxon>
        <taxon>Candidatus Giovannoniibacteriota</taxon>
    </lineage>
</organism>
<dbReference type="InterPro" id="IPR036591">
    <property type="entry name" value="YggU-like_sf"/>
</dbReference>
<dbReference type="Gene3D" id="3.30.1200.10">
    <property type="entry name" value="YggU-like"/>
    <property type="match status" value="1"/>
</dbReference>
<dbReference type="EMBL" id="LCHU01000015">
    <property type="protein sequence ID" value="KKT40937.1"/>
    <property type="molecule type" value="Genomic_DNA"/>
</dbReference>
<protein>
    <submittedName>
        <fullName evidence="2">Uncharacterized protein</fullName>
    </submittedName>
</protein>
<gene>
    <name evidence="2" type="ORF">UW30_C0015G0008</name>
</gene>
<dbReference type="InterPro" id="IPR003746">
    <property type="entry name" value="DUF167"/>
</dbReference>
<comment type="similarity">
    <text evidence="1">Belongs to the UPF0235 family.</text>
</comment>
<dbReference type="SMART" id="SM01152">
    <property type="entry name" value="DUF167"/>
    <property type="match status" value="1"/>
</dbReference>
<dbReference type="Pfam" id="PF02594">
    <property type="entry name" value="DUF167"/>
    <property type="match status" value="1"/>
</dbReference>
<dbReference type="SUPFAM" id="SSF69786">
    <property type="entry name" value="YggU-like"/>
    <property type="match status" value="1"/>
</dbReference>
<evidence type="ECO:0000256" key="1">
    <source>
        <dbReference type="ARBA" id="ARBA00010364"/>
    </source>
</evidence>
<proteinExistence type="inferred from homology"/>
<sequence>MKVSVLIKPGSKQEKIEKNPLGGYFIWVREPAKEGRANEAAIELLAKHFDVPKSSVNLVSGFSSKKKIFEISI</sequence>
<name>A0A0G1JAA1_9BACT</name>
<evidence type="ECO:0000313" key="3">
    <source>
        <dbReference type="Proteomes" id="UP000034736"/>
    </source>
</evidence>
<accession>A0A0G1JAA1</accession>
<comment type="caution">
    <text evidence="2">The sequence shown here is derived from an EMBL/GenBank/DDBJ whole genome shotgun (WGS) entry which is preliminary data.</text>
</comment>